<evidence type="ECO:0000256" key="1">
    <source>
        <dbReference type="ARBA" id="ARBA00004613"/>
    </source>
</evidence>
<dbReference type="Gene3D" id="2.120.10.30">
    <property type="entry name" value="TolB, C-terminal domain"/>
    <property type="match status" value="1"/>
</dbReference>
<organism evidence="6 7">
    <name type="scientific">Stieleria varia</name>
    <dbReference type="NCBI Taxonomy" id="2528005"/>
    <lineage>
        <taxon>Bacteria</taxon>
        <taxon>Pseudomonadati</taxon>
        <taxon>Planctomycetota</taxon>
        <taxon>Planctomycetia</taxon>
        <taxon>Pirellulales</taxon>
        <taxon>Pirellulaceae</taxon>
        <taxon>Stieleria</taxon>
    </lineage>
</organism>
<sequence>MNVQGLQSDADRKLTSRRCCQTPTTGKSRIGTLYPPGILIDLLRLGQGSAPSDASTPLIIGGQILSTRSTRRCVSKRKLMENDDERGRRRGQLGRLPWSAFAIEAKFQKTAEMLADRESGSNSLGHCGTSVISRMPLFIVHFASLQPEPKSMNILSRRINKKTRQRKMLRRRRFSRLETLEARQLLAGDISGGIYNDLNGDGVRDQGEDGLANWTVFLDQNQSGTLDAGEPSALTNADGEYFFGGLSAGDYRVAELVRSGWTPTNPASGFQDVTLSDGQSKTVNFLNQGSGGTGVITGNVWRDINNNGIQDPEDTGLAGWTLYLDLNGDKVLDPEEPFVLTDGNGDYSFTGLLGGGGTSAIDYEVTIVFPTGWEPKDENITAAVIDGQTTSGIDFSNWPDPEQTTSISGRVFNDLNGNGVLNAGESGLGGWIVFADMNLNGVRDTGEVFGTTSSSGNYSLTGLESGNLRITVAQHLDYKSTSPASGFRNVNLVPGVPVSGVNFGAQLRTDAAIGGVIYVDRDKDGTRDPGEEGLPGITVYLDVDNSGSLTAGDPSMVTGEDFFYTPDVDEAGAYRFEKLGGGTYVVRQIVPPELDSPGSEIEHSVTVGPADDISDLELGDEYRPSEIHGIKFEDANGNGLRDPGEPGIEGVTIFIDLNRDNVFDDAVEPSTQTLADGSYSFVGLEADAYIVREIVPAGFVQTFPSTESGILWPEGVSNAAVGNVTPTLIETSLAKDETYTQTVSLTLPTTGALTNLVDVFLLFDDTGSFTSNSPIVRAAFPNIISQLQTKLPGIDLGFGVGRLEEYGGFASEYGAGRPFTLNQPIIASDVSGFSASIQSALDHVAPGYGGDGPETVIEALYQMVSGAGFDGNNNGSLLDSGAAGLLSTQTSPGNSGDVPAFSSFTPDPANGVLPASGTIGGAGFRSGALPIIITATDTGFAYQPKGETSIVGIDGLSVPVSQLTAASRGSSPFGAGAGIQETVTGLNALGALVIGLGTTDSPSSAPRQGLEALANLTGAINRTTNTIDNGTADAIAPNDPFYFKIGSGGDPLVGNIADGIVAAIDGAVTSVNVNVTLRASDPRVHLSFDPGVINGLGAGDTATFDVTFTGDGRPHRFDLQFIREGTDVVLGSIPVVLGTPVEGDGYEYEDCEDGEHSQEVNFGNQRIDGITPNVAPSFTVGADQLVMEDAGPQTVTGWATNVSPGPASESTQLIDFIVSTDNNGLFAIQPTVAPDGTLTFSPAADAFGSSIVTIQAHDDGGTALGGMNTSAAQTFVIEVSPVNDAPIGLPIILAQTIDGTGSITLTEPTNVQSGNLLTVDTSGISDADGLGTFSFQWLRDGIAVTAASSDTYLVSETDVDARISVQVSYTDGDGTLETLTSAEVGPVSAANSAPMGDVLVVGTLTEDEVLTADTSGITDADGLGAFSFLWSNGATTPSITLGDSDVGQNIGVTVSYTDGGGKLEHVASSIVGPVANVNDAPTGEVIVLGTPQNGQVLTADASGVSDPDGLGMFSYAWSNGATTQSITLGDSDVGQNISVAVSYTDGHGTNEGPLTSVPTAAVTDIASAGPKFFVVDQSQRRVFEYDTDGNALENDRLDKEGEKPRGIAANADGSLSWVVDGDGEVFVYNQDHELLGSWKLKEIDKPEGVTVHGDDLWIVDRENDRVHFFAGGALRRSGKAESTSSFRLDRANRNPMDVVTDGVNLWVVNDTRGVDKVFRYDMQGVLEGSWQIDAANAKPTGLTIDPSDVSHIWIVDSRSDSVYQYDQAAGRVSGSQDANASFKLAESNRNPQGIADPLASVAMGGARKWTKLGSSADDSVIAWNNVISPLDANDDGDVSALDALVVVNHLGKGRATSVADLDVDAPFVDTNADGLVTARDALVIVNSLKRQTHAFNAESIDSVISKLADREDERFTFENDFDDILALISRGGSRRD</sequence>
<dbReference type="InterPro" id="IPR051417">
    <property type="entry name" value="SDr/BOS_complex"/>
</dbReference>
<dbReference type="PANTHER" id="PTHR23303:SF15">
    <property type="entry name" value="COLOSSIN-A"/>
    <property type="match status" value="1"/>
</dbReference>
<evidence type="ECO:0000313" key="7">
    <source>
        <dbReference type="Proteomes" id="UP000320176"/>
    </source>
</evidence>
<accession>A0A5C5ZXQ0</accession>
<evidence type="ECO:0000313" key="6">
    <source>
        <dbReference type="EMBL" id="TWT92432.1"/>
    </source>
</evidence>
<dbReference type="Gene3D" id="3.40.50.410">
    <property type="entry name" value="von Willebrand factor, type A domain"/>
    <property type="match status" value="1"/>
</dbReference>
<dbReference type="InterPro" id="IPR002105">
    <property type="entry name" value="Dockerin_1_rpt"/>
</dbReference>
<dbReference type="GO" id="GO:0004553">
    <property type="term" value="F:hydrolase activity, hydrolyzing O-glycosyl compounds"/>
    <property type="evidence" value="ECO:0007669"/>
    <property type="project" value="InterPro"/>
</dbReference>
<feature type="region of interest" description="Disordered" evidence="4">
    <location>
        <begin position="1"/>
        <end position="27"/>
    </location>
</feature>
<dbReference type="Gene3D" id="2.60.40.10">
    <property type="entry name" value="Immunoglobulins"/>
    <property type="match status" value="5"/>
</dbReference>
<feature type="domain" description="SD-repeat containing protein B" evidence="5">
    <location>
        <begin position="299"/>
        <end position="379"/>
    </location>
</feature>
<protein>
    <submittedName>
        <fullName evidence="6">Serine-aspartate repeat-containing protein D</fullName>
    </submittedName>
</protein>
<keyword evidence="3" id="KW-0732">Signal</keyword>
<dbReference type="OrthoDB" id="2806980at2"/>
<dbReference type="Pfam" id="PF00404">
    <property type="entry name" value="Dockerin_1"/>
    <property type="match status" value="1"/>
</dbReference>
<dbReference type="SUPFAM" id="SSF63829">
    <property type="entry name" value="Calcium-dependent phosphotriesterase"/>
    <property type="match status" value="1"/>
</dbReference>
<keyword evidence="7" id="KW-1185">Reference proteome</keyword>
<gene>
    <name evidence="6" type="primary">sdrD_4</name>
    <name evidence="6" type="ORF">Pla52n_63060</name>
</gene>
<reference evidence="6 7" key="1">
    <citation type="submission" date="2019-02" db="EMBL/GenBank/DDBJ databases">
        <title>Deep-cultivation of Planctomycetes and their phenomic and genomic characterization uncovers novel biology.</title>
        <authorList>
            <person name="Wiegand S."/>
            <person name="Jogler M."/>
            <person name="Boedeker C."/>
            <person name="Pinto D."/>
            <person name="Vollmers J."/>
            <person name="Rivas-Marin E."/>
            <person name="Kohn T."/>
            <person name="Peeters S.H."/>
            <person name="Heuer A."/>
            <person name="Rast P."/>
            <person name="Oberbeckmann S."/>
            <person name="Bunk B."/>
            <person name="Jeske O."/>
            <person name="Meyerdierks A."/>
            <person name="Storesund J.E."/>
            <person name="Kallscheuer N."/>
            <person name="Luecker S."/>
            <person name="Lage O.M."/>
            <person name="Pohl T."/>
            <person name="Merkel B.J."/>
            <person name="Hornburger P."/>
            <person name="Mueller R.-W."/>
            <person name="Bruemmer F."/>
            <person name="Labrenz M."/>
            <person name="Spormann A.M."/>
            <person name="Op Den Camp H."/>
            <person name="Overmann J."/>
            <person name="Amann R."/>
            <person name="Jetten M.S.M."/>
            <person name="Mascher T."/>
            <person name="Medema M.H."/>
            <person name="Devos D.P."/>
            <person name="Kaster A.-K."/>
            <person name="Ovreas L."/>
            <person name="Rohde M."/>
            <person name="Galperin M.Y."/>
            <person name="Jogler C."/>
        </authorList>
    </citation>
    <scope>NUCLEOTIDE SEQUENCE [LARGE SCALE GENOMIC DNA]</scope>
    <source>
        <strain evidence="6 7">Pla52n</strain>
    </source>
</reference>
<dbReference type="SUPFAM" id="SSF63446">
    <property type="entry name" value="Type I dockerin domain"/>
    <property type="match status" value="1"/>
</dbReference>
<dbReference type="GO" id="GO:0005576">
    <property type="term" value="C:extracellular region"/>
    <property type="evidence" value="ECO:0007669"/>
    <property type="project" value="UniProtKB-SubCell"/>
</dbReference>
<comment type="subcellular location">
    <subcellularLocation>
        <location evidence="1">Secreted</location>
    </subcellularLocation>
</comment>
<dbReference type="PANTHER" id="PTHR23303">
    <property type="entry name" value="CARBOXYPEPTIDASE REGULATORY REGION-CONTAINING"/>
    <property type="match status" value="1"/>
</dbReference>
<dbReference type="InterPro" id="IPR033764">
    <property type="entry name" value="Sdr_B"/>
</dbReference>
<dbReference type="EMBL" id="SJPN01000011">
    <property type="protein sequence ID" value="TWT92432.1"/>
    <property type="molecule type" value="Genomic_DNA"/>
</dbReference>
<dbReference type="Pfam" id="PF17210">
    <property type="entry name" value="SdrD_B"/>
    <property type="match status" value="5"/>
</dbReference>
<feature type="domain" description="SD-repeat containing protein B" evidence="5">
    <location>
        <begin position="194"/>
        <end position="283"/>
    </location>
</feature>
<dbReference type="InterPro" id="IPR013783">
    <property type="entry name" value="Ig-like_fold"/>
</dbReference>
<evidence type="ECO:0000256" key="2">
    <source>
        <dbReference type="ARBA" id="ARBA00022525"/>
    </source>
</evidence>
<dbReference type="Proteomes" id="UP000320176">
    <property type="component" value="Unassembled WGS sequence"/>
</dbReference>
<evidence type="ECO:0000259" key="5">
    <source>
        <dbReference type="Pfam" id="PF17210"/>
    </source>
</evidence>
<feature type="region of interest" description="Disordered" evidence="4">
    <location>
        <begin position="596"/>
        <end position="615"/>
    </location>
</feature>
<dbReference type="SUPFAM" id="SSF117074">
    <property type="entry name" value="Hypothetical protein PA1324"/>
    <property type="match status" value="5"/>
</dbReference>
<dbReference type="InterPro" id="IPR036465">
    <property type="entry name" value="vWFA_dom_sf"/>
</dbReference>
<evidence type="ECO:0000256" key="4">
    <source>
        <dbReference type="SAM" id="MobiDB-lite"/>
    </source>
</evidence>
<feature type="domain" description="SD-repeat containing protein B" evidence="5">
    <location>
        <begin position="406"/>
        <end position="486"/>
    </location>
</feature>
<proteinExistence type="predicted"/>
<dbReference type="Gene3D" id="2.60.40.2700">
    <property type="match status" value="3"/>
</dbReference>
<comment type="caution">
    <text evidence="6">The sequence shown here is derived from an EMBL/GenBank/DDBJ whole genome shotgun (WGS) entry which is preliminary data.</text>
</comment>
<feature type="domain" description="SD-repeat containing protein B" evidence="5">
    <location>
        <begin position="512"/>
        <end position="593"/>
    </location>
</feature>
<feature type="compositionally biased region" description="Polar residues" evidence="4">
    <location>
        <begin position="18"/>
        <end position="27"/>
    </location>
</feature>
<keyword evidence="2" id="KW-0964">Secreted</keyword>
<dbReference type="Gene3D" id="1.10.1330.10">
    <property type="entry name" value="Dockerin domain"/>
    <property type="match status" value="1"/>
</dbReference>
<dbReference type="InterPro" id="IPR011042">
    <property type="entry name" value="6-blade_b-propeller_TolB-like"/>
</dbReference>
<evidence type="ECO:0000256" key="3">
    <source>
        <dbReference type="ARBA" id="ARBA00022729"/>
    </source>
</evidence>
<dbReference type="GO" id="GO:0000272">
    <property type="term" value="P:polysaccharide catabolic process"/>
    <property type="evidence" value="ECO:0007669"/>
    <property type="project" value="InterPro"/>
</dbReference>
<dbReference type="InterPro" id="IPR036439">
    <property type="entry name" value="Dockerin_dom_sf"/>
</dbReference>
<feature type="domain" description="SD-repeat containing protein B" evidence="5">
    <location>
        <begin position="632"/>
        <end position="704"/>
    </location>
</feature>
<name>A0A5C5ZXQ0_9BACT</name>